<accession>A0A345YHC6</accession>
<organism evidence="3 4">
    <name type="scientific">Erythrobacter aureus</name>
    <dbReference type="NCBI Taxonomy" id="2182384"/>
    <lineage>
        <taxon>Bacteria</taxon>
        <taxon>Pseudomonadati</taxon>
        <taxon>Pseudomonadota</taxon>
        <taxon>Alphaproteobacteria</taxon>
        <taxon>Sphingomonadales</taxon>
        <taxon>Erythrobacteraceae</taxon>
        <taxon>Erythrobacter/Porphyrobacter group</taxon>
        <taxon>Erythrobacter</taxon>
    </lineage>
</organism>
<feature type="domain" description="Anti-sigma factor NepR" evidence="2">
    <location>
        <begin position="30"/>
        <end position="63"/>
    </location>
</feature>
<proteinExistence type="predicted"/>
<sequence length="63" mass="6859">MSSKTPKTPQRVPAGGPLPTPAKSGKDTHPDWATGLRKLYDSVVEEPLPDTFQDLLDKLDAKD</sequence>
<evidence type="ECO:0000313" key="3">
    <source>
        <dbReference type="EMBL" id="AXK43328.1"/>
    </source>
</evidence>
<dbReference type="Pfam" id="PF18557">
    <property type="entry name" value="NepR"/>
    <property type="match status" value="1"/>
</dbReference>
<keyword evidence="4" id="KW-1185">Reference proteome</keyword>
<dbReference type="Proteomes" id="UP000254508">
    <property type="component" value="Chromosome"/>
</dbReference>
<evidence type="ECO:0000259" key="2">
    <source>
        <dbReference type="Pfam" id="PF18557"/>
    </source>
</evidence>
<dbReference type="KEGG" id="err:DVR09_14320"/>
<feature type="region of interest" description="Disordered" evidence="1">
    <location>
        <begin position="1"/>
        <end position="33"/>
    </location>
</feature>
<name>A0A345YHC6_9SPHN</name>
<reference evidence="4" key="1">
    <citation type="submission" date="2018-07" db="EMBL/GenBank/DDBJ databases">
        <title>Genome sequence of Erythrobacter strain YH-07, an antagonistic bacterium isolated from Yellow Sea.</title>
        <authorList>
            <person name="Tang T."/>
            <person name="Liu Q."/>
            <person name="Sun X."/>
        </authorList>
    </citation>
    <scope>NUCLEOTIDE SEQUENCE [LARGE SCALE GENOMIC DNA]</scope>
    <source>
        <strain evidence="4">YH-07</strain>
    </source>
</reference>
<evidence type="ECO:0000313" key="4">
    <source>
        <dbReference type="Proteomes" id="UP000254508"/>
    </source>
</evidence>
<dbReference type="OrthoDB" id="7510396at2"/>
<dbReference type="InterPro" id="IPR041649">
    <property type="entry name" value="NepR"/>
</dbReference>
<dbReference type="EMBL" id="CP031357">
    <property type="protein sequence ID" value="AXK43328.1"/>
    <property type="molecule type" value="Genomic_DNA"/>
</dbReference>
<dbReference type="RefSeq" id="WP_115417643.1">
    <property type="nucleotide sequence ID" value="NZ_CP031357.1"/>
</dbReference>
<gene>
    <name evidence="3" type="ORF">DVR09_14320</name>
</gene>
<evidence type="ECO:0000256" key="1">
    <source>
        <dbReference type="SAM" id="MobiDB-lite"/>
    </source>
</evidence>
<dbReference type="AlphaFoldDB" id="A0A345YHC6"/>
<protein>
    <recommendedName>
        <fullName evidence="2">Anti-sigma factor NepR domain-containing protein</fullName>
    </recommendedName>
</protein>